<evidence type="ECO:0000256" key="12">
    <source>
        <dbReference type="SAM" id="MobiDB-lite"/>
    </source>
</evidence>
<evidence type="ECO:0000259" key="13">
    <source>
        <dbReference type="Pfam" id="PF00425"/>
    </source>
</evidence>
<dbReference type="PANTHER" id="PTHR11236">
    <property type="entry name" value="AMINOBENZOATE/ANTHRANILATE SYNTHASE"/>
    <property type="match status" value="1"/>
</dbReference>
<evidence type="ECO:0000256" key="10">
    <source>
        <dbReference type="ARBA" id="ARBA00047683"/>
    </source>
</evidence>
<dbReference type="Pfam" id="PF04715">
    <property type="entry name" value="Anth_synt_I_N"/>
    <property type="match status" value="1"/>
</dbReference>
<dbReference type="Pfam" id="PF00425">
    <property type="entry name" value="Chorismate_bind"/>
    <property type="match status" value="1"/>
</dbReference>
<dbReference type="InterPro" id="IPR010116">
    <property type="entry name" value="Anthranilate_synth_I_arc_typ"/>
</dbReference>
<comment type="similarity">
    <text evidence="3 11">Belongs to the anthranilate synthase component I family.</text>
</comment>
<dbReference type="InterPro" id="IPR015890">
    <property type="entry name" value="Chorismate_C"/>
</dbReference>
<feature type="compositionally biased region" description="Low complexity" evidence="12">
    <location>
        <begin position="457"/>
        <end position="474"/>
    </location>
</feature>
<evidence type="ECO:0000256" key="1">
    <source>
        <dbReference type="ARBA" id="ARBA00001946"/>
    </source>
</evidence>
<evidence type="ECO:0000313" key="16">
    <source>
        <dbReference type="Proteomes" id="UP000094707"/>
    </source>
</evidence>
<evidence type="ECO:0000256" key="8">
    <source>
        <dbReference type="ARBA" id="ARBA00023141"/>
    </source>
</evidence>
<sequence length="483" mass="54410">MNVFGEYNFDEIGIKINEPKTIDVDFDSPFELFKGIYSNYSSAFLLESMESDSGLARYSVLGFNPVATFRAKGNLLEIEHEGKKEEIEVKNPFDEIKKINSKNTGKKGFNGGLVGYVSYESVRHFEPVDINEGYYPDFEFGLFLDGVIFDRIRNKCEYVTLGENRLEKIREISKEDYEIDDLSFKEKNHYFSKEEYEEMVRKTKERIRAGEIFQGVISNAVEYELKGNKLSFYEKLRKINPSPYMYHLKLGEREIIGSSPEMLVRVENRKVETFPIAGTRPRGSNTIEDEKLQSELLADEKERAEHLMLVDLARNDVGKVSEFGSVHVPEYMDVKKFSHVQHIVSHVQGKLRDDKTAVDAFKAMFPAGTLSGAPKIRAMEIINELEGIPRGPYAGAVGYFSLNGNADFAITIRTMVCDGNTGRIQAGAGIVHDSVPENEYHECENKAGALLKALEVSGDSSSNDSNSGSKCSSSTINSRDEIE</sequence>
<protein>
    <recommendedName>
        <fullName evidence="11">Anthranilate synthase component 1</fullName>
        <ecNumber evidence="11">4.1.3.27</ecNumber>
    </recommendedName>
</protein>
<evidence type="ECO:0000256" key="3">
    <source>
        <dbReference type="ARBA" id="ARBA00009562"/>
    </source>
</evidence>
<keyword evidence="7 11" id="KW-0460">Magnesium</keyword>
<dbReference type="EMBL" id="LT607756">
    <property type="protein sequence ID" value="SCG85172.1"/>
    <property type="molecule type" value="Genomic_DNA"/>
</dbReference>
<reference evidence="15 16" key="1">
    <citation type="submission" date="2016-08" db="EMBL/GenBank/DDBJ databases">
        <authorList>
            <person name="Seilhamer J.J."/>
        </authorList>
    </citation>
    <scope>NUCLEOTIDE SEQUENCE [LARGE SCALE GENOMIC DNA]</scope>
    <source>
        <strain evidence="15">Buetzberg</strain>
    </source>
</reference>
<keyword evidence="5 11" id="KW-0479">Metal-binding</keyword>
<comment type="function">
    <text evidence="11">Part of a heterotetrameric complex that catalyzes the two-step biosynthesis of anthranilate, an intermediate in the biosynthesis of L-tryptophan. In the first step, the glutamine-binding beta subunit (TrpG) of anthranilate synthase (AS) provides the glutamine amidotransferase activity which generates ammonia as a substrate that, along with chorismate, is used in the second step, catalyzed by the large alpha subunit of AS (TrpE) to produce anthranilate. In the absence of TrpG, TrpE can synthesize anthranilate directly from chorismate and high concentrations of ammonia.</text>
</comment>
<dbReference type="GeneID" id="30411454"/>
<evidence type="ECO:0000256" key="4">
    <source>
        <dbReference type="ARBA" id="ARBA00022605"/>
    </source>
</evidence>
<keyword evidence="6 11" id="KW-0822">Tryptophan biosynthesis</keyword>
<dbReference type="PRINTS" id="PR00095">
    <property type="entry name" value="ANTSNTHASEI"/>
</dbReference>
<dbReference type="InterPro" id="IPR019999">
    <property type="entry name" value="Anth_synth_I-like"/>
</dbReference>
<evidence type="ECO:0000256" key="7">
    <source>
        <dbReference type="ARBA" id="ARBA00022842"/>
    </source>
</evidence>
<evidence type="ECO:0000256" key="11">
    <source>
        <dbReference type="RuleBase" id="RU364045"/>
    </source>
</evidence>
<comment type="catalytic activity">
    <reaction evidence="10 11">
        <text>chorismate + L-glutamine = anthranilate + pyruvate + L-glutamate + H(+)</text>
        <dbReference type="Rhea" id="RHEA:21732"/>
        <dbReference type="ChEBI" id="CHEBI:15361"/>
        <dbReference type="ChEBI" id="CHEBI:15378"/>
        <dbReference type="ChEBI" id="CHEBI:16567"/>
        <dbReference type="ChEBI" id="CHEBI:29748"/>
        <dbReference type="ChEBI" id="CHEBI:29985"/>
        <dbReference type="ChEBI" id="CHEBI:58359"/>
        <dbReference type="EC" id="4.1.3.27"/>
    </reaction>
</comment>
<dbReference type="RefSeq" id="WP_071906366.1">
    <property type="nucleotide sequence ID" value="NZ_LT607756.1"/>
</dbReference>
<evidence type="ECO:0000256" key="2">
    <source>
        <dbReference type="ARBA" id="ARBA00004873"/>
    </source>
</evidence>
<dbReference type="OrthoDB" id="25514at2157"/>
<feature type="domain" description="Chorismate-utilising enzyme C-terminal" evidence="13">
    <location>
        <begin position="193"/>
        <end position="446"/>
    </location>
</feature>
<dbReference type="InterPro" id="IPR006805">
    <property type="entry name" value="Anth_synth_I_N"/>
</dbReference>
<evidence type="ECO:0000313" key="15">
    <source>
        <dbReference type="EMBL" id="SCG85172.1"/>
    </source>
</evidence>
<dbReference type="KEGG" id="mcub:MCBB_0598"/>
<keyword evidence="16" id="KW-1185">Reference proteome</keyword>
<gene>
    <name evidence="11 15" type="primary">trpE</name>
    <name evidence="15" type="ORF">MCBB_0598</name>
</gene>
<dbReference type="AlphaFoldDB" id="A0A1D3L0I9"/>
<feature type="domain" description="Anthranilate synthase component I N-terminal" evidence="14">
    <location>
        <begin position="27"/>
        <end position="156"/>
    </location>
</feature>
<dbReference type="UniPathway" id="UPA00035">
    <property type="reaction ID" value="UER00040"/>
</dbReference>
<dbReference type="PANTHER" id="PTHR11236:SF9">
    <property type="entry name" value="ANTHRANILATE SYNTHASE COMPONENT 1"/>
    <property type="match status" value="1"/>
</dbReference>
<dbReference type="InterPro" id="IPR005801">
    <property type="entry name" value="ADC_synthase"/>
</dbReference>
<dbReference type="NCBIfam" id="TIGR01820">
    <property type="entry name" value="TrpE-arch"/>
    <property type="match status" value="1"/>
</dbReference>
<dbReference type="GO" id="GO:0046872">
    <property type="term" value="F:metal ion binding"/>
    <property type="evidence" value="ECO:0007669"/>
    <property type="project" value="UniProtKB-KW"/>
</dbReference>
<comment type="pathway">
    <text evidence="2 11">Amino-acid biosynthesis; L-tryptophan biosynthesis; L-tryptophan from chorismate: step 1/5.</text>
</comment>
<dbReference type="STRING" id="118062.MCBB_0598"/>
<dbReference type="SUPFAM" id="SSF56322">
    <property type="entry name" value="ADC synthase"/>
    <property type="match status" value="1"/>
</dbReference>
<dbReference type="EC" id="4.1.3.27" evidence="11"/>
<dbReference type="PATRIC" id="fig|129848.4.peg.601"/>
<evidence type="ECO:0000259" key="14">
    <source>
        <dbReference type="Pfam" id="PF04715"/>
    </source>
</evidence>
<evidence type="ECO:0000256" key="9">
    <source>
        <dbReference type="ARBA" id="ARBA00023239"/>
    </source>
</evidence>
<proteinExistence type="inferred from homology"/>
<dbReference type="Proteomes" id="UP000094707">
    <property type="component" value="Chromosome I"/>
</dbReference>
<feature type="region of interest" description="Disordered" evidence="12">
    <location>
        <begin position="457"/>
        <end position="483"/>
    </location>
</feature>
<keyword evidence="8 11" id="KW-0057">Aromatic amino acid biosynthesis</keyword>
<organism evidence="15 16">
    <name type="scientific">Methanobacterium congolense</name>
    <dbReference type="NCBI Taxonomy" id="118062"/>
    <lineage>
        <taxon>Archaea</taxon>
        <taxon>Methanobacteriati</taxon>
        <taxon>Methanobacteriota</taxon>
        <taxon>Methanomada group</taxon>
        <taxon>Methanobacteria</taxon>
        <taxon>Methanobacteriales</taxon>
        <taxon>Methanobacteriaceae</taxon>
        <taxon>Methanobacterium</taxon>
    </lineage>
</organism>
<evidence type="ECO:0000256" key="6">
    <source>
        <dbReference type="ARBA" id="ARBA00022822"/>
    </source>
</evidence>
<keyword evidence="9 11" id="KW-0456">Lyase</keyword>
<dbReference type="GO" id="GO:0004049">
    <property type="term" value="F:anthranilate synthase activity"/>
    <property type="evidence" value="ECO:0007669"/>
    <property type="project" value="UniProtKB-EC"/>
</dbReference>
<evidence type="ECO:0000256" key="5">
    <source>
        <dbReference type="ARBA" id="ARBA00022723"/>
    </source>
</evidence>
<accession>A0A1D3L0I9</accession>
<name>A0A1D3L0I9_9EURY</name>
<comment type="subunit">
    <text evidence="11">Heterotetramer consisting of two non-identical subunits: a beta subunit (TrpG) and a large alpha subunit (TrpE).</text>
</comment>
<comment type="cofactor">
    <cofactor evidence="1 11">
        <name>Mg(2+)</name>
        <dbReference type="ChEBI" id="CHEBI:18420"/>
    </cofactor>
</comment>
<keyword evidence="4 11" id="KW-0028">Amino-acid biosynthesis</keyword>
<dbReference type="Gene3D" id="3.60.120.10">
    <property type="entry name" value="Anthranilate synthase"/>
    <property type="match status" value="1"/>
</dbReference>
<dbReference type="GO" id="GO:0000162">
    <property type="term" value="P:L-tryptophan biosynthetic process"/>
    <property type="evidence" value="ECO:0007669"/>
    <property type="project" value="UniProtKB-UniPathway"/>
</dbReference>